<sequence>MSAFEELGVMPELCKAVEELGWTLPSPVQAEAIPLILGGGDVMAAAETGSGKTGAFAIPVLQIVHEALRQRVRSGTAASISSRGGGGGGGGANATVDWVLNIEDRDLNVALSPDGCTAQSRSEKSWGGVRATGGVFASCGDKVYYEVTVNDEGLSRVGWSCPTASRDLGTDRLGFGFGGTGKKSHQRQFDAYAEPFGQGDVIGCMLDCTAGGSVSFCKNGRQLGEAFKLPPHLQSQVLHPAICLKNAEVTVNFGTKPFAFPPPSGFVALTKAPAAKVAASYGSGAAGGGTTGHSPSAAAGRKPVCIILEPAKDLAEQTSNCFNDYGKHLNNPALRTGLFVGGIDIAPQIRLLRDGVDIVVGTPGRVIDFVESGKIPLEEVRFYVLDEADRLIADNPDVIVKIYNRLPKAGTGVNRLQVLLFSATLHNPEVKDMAARICVNPILVDLKGKDAVPETVDHVLVRVSPVEDRSWLQSKPEVFTDGCHALDRIGPESASAPECLSEATKRLKQRLLQRIINTFNMEQCLIFCRTNYDCDNLEKFLNNLGGGGGGGGFRGKKESGKENPYSCVVLAGARSMDERRAALAAFKDGDVRFMICTDVAARGIDIRELPYVINMTLPDKSEDYIHRIGRVGRAGTMGLAISLVSEVQEKVWFCTVKGLKPWTAPDSSNTRTTDKGGHTIWYDEKAFLAAIETRLGRSIPSMTEDFSLPLELKERLASAGDKYGQQRGGGVSKEVTEHLVQISQNVQQLASLEWRVQTSFLRLKQRWQTTESIRA</sequence>
<feature type="short sequence motif" description="Q motif" evidence="9">
    <location>
        <begin position="2"/>
        <end position="30"/>
    </location>
</feature>
<feature type="domain" description="DEAD-box RNA helicase Q" evidence="14">
    <location>
        <begin position="2"/>
        <end position="30"/>
    </location>
</feature>
<feature type="domain" description="B30.2/SPRY" evidence="11">
    <location>
        <begin position="78"/>
        <end position="258"/>
    </location>
</feature>
<dbReference type="PANTHER" id="PTHR47959">
    <property type="entry name" value="ATP-DEPENDENT RNA HELICASE RHLE-RELATED"/>
    <property type="match status" value="1"/>
</dbReference>
<dbReference type="Pfam" id="PF00622">
    <property type="entry name" value="SPRY"/>
    <property type="match status" value="1"/>
</dbReference>
<dbReference type="InterPro" id="IPR003877">
    <property type="entry name" value="SPRY_dom"/>
</dbReference>
<dbReference type="SMART" id="SM00487">
    <property type="entry name" value="DEXDc"/>
    <property type="match status" value="1"/>
</dbReference>
<keyword evidence="4 10" id="KW-0378">Hydrolase</keyword>
<dbReference type="InterPro" id="IPR027417">
    <property type="entry name" value="P-loop_NTPase"/>
</dbReference>
<evidence type="ECO:0000313" key="15">
    <source>
        <dbReference type="EMBL" id="GIL51517.1"/>
    </source>
</evidence>
<keyword evidence="16" id="KW-1185">Reference proteome</keyword>
<evidence type="ECO:0000256" key="5">
    <source>
        <dbReference type="ARBA" id="ARBA00022806"/>
    </source>
</evidence>
<evidence type="ECO:0000259" key="12">
    <source>
        <dbReference type="PROSITE" id="PS51192"/>
    </source>
</evidence>
<keyword evidence="6" id="KW-0269">Exonuclease</keyword>
<dbReference type="PROSITE" id="PS00039">
    <property type="entry name" value="DEAD_ATP_HELICASE"/>
    <property type="match status" value="1"/>
</dbReference>
<dbReference type="InterPro" id="IPR014001">
    <property type="entry name" value="Helicase_ATP-bd"/>
</dbReference>
<evidence type="ECO:0000256" key="7">
    <source>
        <dbReference type="ARBA" id="ARBA00022840"/>
    </source>
</evidence>
<dbReference type="InterPro" id="IPR000629">
    <property type="entry name" value="RNA-helicase_DEAD-box_CS"/>
</dbReference>
<keyword evidence="3 10" id="KW-0547">Nucleotide-binding</keyword>
<dbReference type="InterPro" id="IPR014014">
    <property type="entry name" value="RNA_helicase_DEAD_Q_motif"/>
</dbReference>
<dbReference type="SMART" id="SM00490">
    <property type="entry name" value="HELICc"/>
    <property type="match status" value="1"/>
</dbReference>
<evidence type="ECO:0000256" key="10">
    <source>
        <dbReference type="RuleBase" id="RU000492"/>
    </source>
</evidence>
<dbReference type="PROSITE" id="PS50188">
    <property type="entry name" value="B302_SPRY"/>
    <property type="match status" value="1"/>
</dbReference>
<feature type="domain" description="Helicase C-terminal" evidence="13">
    <location>
        <begin position="510"/>
        <end position="716"/>
    </location>
</feature>
<dbReference type="Pfam" id="PF00270">
    <property type="entry name" value="DEAD"/>
    <property type="match status" value="2"/>
</dbReference>
<organism evidence="15 16">
    <name type="scientific">Volvox africanus</name>
    <dbReference type="NCBI Taxonomy" id="51714"/>
    <lineage>
        <taxon>Eukaryota</taxon>
        <taxon>Viridiplantae</taxon>
        <taxon>Chlorophyta</taxon>
        <taxon>core chlorophytes</taxon>
        <taxon>Chlorophyceae</taxon>
        <taxon>CS clade</taxon>
        <taxon>Chlamydomonadales</taxon>
        <taxon>Volvocaceae</taxon>
        <taxon>Volvox</taxon>
    </lineage>
</organism>
<comment type="similarity">
    <text evidence="1">Belongs to the DEAD box helicase family. DDX1 subfamily.</text>
</comment>
<dbReference type="GO" id="GO:0005829">
    <property type="term" value="C:cytosol"/>
    <property type="evidence" value="ECO:0007669"/>
    <property type="project" value="TreeGrafter"/>
</dbReference>
<evidence type="ECO:0000256" key="4">
    <source>
        <dbReference type="ARBA" id="ARBA00022801"/>
    </source>
</evidence>
<dbReference type="PROSITE" id="PS51195">
    <property type="entry name" value="Q_MOTIF"/>
    <property type="match status" value="1"/>
</dbReference>
<dbReference type="Proteomes" id="UP000747399">
    <property type="component" value="Unassembled WGS sequence"/>
</dbReference>
<dbReference type="InterPro" id="IPR011545">
    <property type="entry name" value="DEAD/DEAH_box_helicase_dom"/>
</dbReference>
<accession>A0A8J4B4K7</accession>
<dbReference type="SUPFAM" id="SSF49899">
    <property type="entry name" value="Concanavalin A-like lectins/glucanases"/>
    <property type="match status" value="1"/>
</dbReference>
<evidence type="ECO:0000256" key="3">
    <source>
        <dbReference type="ARBA" id="ARBA00022741"/>
    </source>
</evidence>
<dbReference type="InterPro" id="IPR050079">
    <property type="entry name" value="DEAD_box_RNA_helicase"/>
</dbReference>
<reference evidence="15" key="1">
    <citation type="journal article" date="2021" name="Proc. Natl. Acad. Sci. U.S.A.">
        <title>Three genomes in the algal genus Volvox reveal the fate of a haploid sex-determining region after a transition to homothallism.</title>
        <authorList>
            <person name="Yamamoto K."/>
            <person name="Hamaji T."/>
            <person name="Kawai-Toyooka H."/>
            <person name="Matsuzaki R."/>
            <person name="Takahashi F."/>
            <person name="Nishimura Y."/>
            <person name="Kawachi M."/>
            <person name="Noguchi H."/>
            <person name="Minakuchi Y."/>
            <person name="Umen J.G."/>
            <person name="Toyoda A."/>
            <person name="Nozaki H."/>
        </authorList>
    </citation>
    <scope>NUCLEOTIDE SEQUENCE</scope>
    <source>
        <strain evidence="15">NIES-3780</strain>
    </source>
</reference>
<proteinExistence type="inferred from homology"/>
<keyword evidence="7 10" id="KW-0067">ATP-binding</keyword>
<evidence type="ECO:0000259" key="14">
    <source>
        <dbReference type="PROSITE" id="PS51195"/>
    </source>
</evidence>
<dbReference type="InterPro" id="IPR013320">
    <property type="entry name" value="ConA-like_dom_sf"/>
</dbReference>
<dbReference type="PANTHER" id="PTHR47959:SF13">
    <property type="entry name" value="ATP-DEPENDENT RNA HELICASE RHLE"/>
    <property type="match status" value="1"/>
</dbReference>
<evidence type="ECO:0000256" key="9">
    <source>
        <dbReference type="PROSITE-ProRule" id="PRU00552"/>
    </source>
</evidence>
<dbReference type="PROSITE" id="PS51192">
    <property type="entry name" value="HELICASE_ATP_BIND_1"/>
    <property type="match status" value="1"/>
</dbReference>
<evidence type="ECO:0000313" key="16">
    <source>
        <dbReference type="Proteomes" id="UP000747399"/>
    </source>
</evidence>
<dbReference type="CDD" id="cd18787">
    <property type="entry name" value="SF2_C_DEAD"/>
    <property type="match status" value="1"/>
</dbReference>
<dbReference type="InterPro" id="IPR043136">
    <property type="entry name" value="B30.2/SPRY_sf"/>
</dbReference>
<protein>
    <recommendedName>
        <fullName evidence="8">DEAD box protein 1</fullName>
    </recommendedName>
</protein>
<dbReference type="GO" id="GO:0003724">
    <property type="term" value="F:RNA helicase activity"/>
    <property type="evidence" value="ECO:0007669"/>
    <property type="project" value="InterPro"/>
</dbReference>
<keyword evidence="5 10" id="KW-0347">Helicase</keyword>
<evidence type="ECO:0000256" key="8">
    <source>
        <dbReference type="ARBA" id="ARBA00032348"/>
    </source>
</evidence>
<dbReference type="SMART" id="SM00449">
    <property type="entry name" value="SPRY"/>
    <property type="match status" value="1"/>
</dbReference>
<name>A0A8J4B4K7_9CHLO</name>
<dbReference type="GO" id="GO:0004527">
    <property type="term" value="F:exonuclease activity"/>
    <property type="evidence" value="ECO:0007669"/>
    <property type="project" value="UniProtKB-KW"/>
</dbReference>
<dbReference type="InterPro" id="IPR001870">
    <property type="entry name" value="B30.2/SPRY"/>
</dbReference>
<dbReference type="SUPFAM" id="SSF52540">
    <property type="entry name" value="P-loop containing nucleoside triphosphate hydrolases"/>
    <property type="match status" value="2"/>
</dbReference>
<dbReference type="PROSITE" id="PS51194">
    <property type="entry name" value="HELICASE_CTER"/>
    <property type="match status" value="1"/>
</dbReference>
<dbReference type="AlphaFoldDB" id="A0A8J4B4K7"/>
<dbReference type="InterPro" id="IPR001650">
    <property type="entry name" value="Helicase_C-like"/>
</dbReference>
<dbReference type="CDD" id="cd12873">
    <property type="entry name" value="SPRY_DDX1"/>
    <property type="match status" value="1"/>
</dbReference>
<dbReference type="GO" id="GO:0003676">
    <property type="term" value="F:nucleic acid binding"/>
    <property type="evidence" value="ECO:0007669"/>
    <property type="project" value="InterPro"/>
</dbReference>
<dbReference type="GO" id="GO:0005524">
    <property type="term" value="F:ATP binding"/>
    <property type="evidence" value="ECO:0007669"/>
    <property type="project" value="UniProtKB-KW"/>
</dbReference>
<evidence type="ECO:0000259" key="13">
    <source>
        <dbReference type="PROSITE" id="PS51194"/>
    </source>
</evidence>
<comment type="caution">
    <text evidence="15">The sequence shown here is derived from an EMBL/GenBank/DDBJ whole genome shotgun (WGS) entry which is preliminary data.</text>
</comment>
<dbReference type="Pfam" id="PF00271">
    <property type="entry name" value="Helicase_C"/>
    <property type="match status" value="1"/>
</dbReference>
<gene>
    <name evidence="15" type="ORF">Vafri_7487</name>
</gene>
<evidence type="ECO:0000256" key="2">
    <source>
        <dbReference type="ARBA" id="ARBA00022722"/>
    </source>
</evidence>
<evidence type="ECO:0000256" key="1">
    <source>
        <dbReference type="ARBA" id="ARBA00008765"/>
    </source>
</evidence>
<evidence type="ECO:0000256" key="6">
    <source>
        <dbReference type="ARBA" id="ARBA00022839"/>
    </source>
</evidence>
<evidence type="ECO:0000259" key="11">
    <source>
        <dbReference type="PROSITE" id="PS50188"/>
    </source>
</evidence>
<dbReference type="Gene3D" id="2.60.120.920">
    <property type="match status" value="1"/>
</dbReference>
<dbReference type="Gene3D" id="3.40.50.300">
    <property type="entry name" value="P-loop containing nucleotide triphosphate hydrolases"/>
    <property type="match status" value="3"/>
</dbReference>
<feature type="domain" description="Helicase ATP-binding" evidence="12">
    <location>
        <begin position="271"/>
        <end position="443"/>
    </location>
</feature>
<dbReference type="EMBL" id="BNCO01000011">
    <property type="protein sequence ID" value="GIL51517.1"/>
    <property type="molecule type" value="Genomic_DNA"/>
</dbReference>
<keyword evidence="2" id="KW-0540">Nuclease</keyword>